<accession>A0A5J5DI31</accession>
<organism evidence="1 2">
    <name type="scientific">Etheostoma spectabile</name>
    <name type="common">orangethroat darter</name>
    <dbReference type="NCBI Taxonomy" id="54343"/>
    <lineage>
        <taxon>Eukaryota</taxon>
        <taxon>Metazoa</taxon>
        <taxon>Chordata</taxon>
        <taxon>Craniata</taxon>
        <taxon>Vertebrata</taxon>
        <taxon>Euteleostomi</taxon>
        <taxon>Actinopterygii</taxon>
        <taxon>Neopterygii</taxon>
        <taxon>Teleostei</taxon>
        <taxon>Neoteleostei</taxon>
        <taxon>Acanthomorphata</taxon>
        <taxon>Eupercaria</taxon>
        <taxon>Perciformes</taxon>
        <taxon>Percoidei</taxon>
        <taxon>Percidae</taxon>
        <taxon>Etheostomatinae</taxon>
        <taxon>Etheostoma</taxon>
    </lineage>
</organism>
<evidence type="ECO:0000313" key="2">
    <source>
        <dbReference type="Proteomes" id="UP000327493"/>
    </source>
</evidence>
<comment type="caution">
    <text evidence="1">The sequence shown here is derived from an EMBL/GenBank/DDBJ whole genome shotgun (WGS) entry which is preliminary data.</text>
</comment>
<dbReference type="Proteomes" id="UP000327493">
    <property type="component" value="Chromosome 5"/>
</dbReference>
<feature type="non-terminal residue" evidence="1">
    <location>
        <position position="39"/>
    </location>
</feature>
<dbReference type="AlphaFoldDB" id="A0A5J5DI31"/>
<name>A0A5J5DI31_9PERO</name>
<dbReference type="EMBL" id="VOFY01000005">
    <property type="protein sequence ID" value="KAA8592890.1"/>
    <property type="molecule type" value="Genomic_DNA"/>
</dbReference>
<gene>
    <name evidence="1" type="ORF">FQN60_018345</name>
</gene>
<proteinExistence type="predicted"/>
<keyword evidence="2" id="KW-1185">Reference proteome</keyword>
<protein>
    <submittedName>
        <fullName evidence="1">Uncharacterized protein</fullName>
    </submittedName>
</protein>
<evidence type="ECO:0000313" key="1">
    <source>
        <dbReference type="EMBL" id="KAA8592890.1"/>
    </source>
</evidence>
<sequence length="39" mass="4232">MTVRKNDLHLLHVIPVGDDAAEWVLQGQDALALGLVSHV</sequence>
<reference evidence="1 2" key="1">
    <citation type="submission" date="2019-08" db="EMBL/GenBank/DDBJ databases">
        <title>A chromosome-level genome assembly, high-density linkage maps, and genome scans reveal the genomic architecture of hybrid incompatibilities underlying speciation via character displacement in darters (Percidae: Etheostominae).</title>
        <authorList>
            <person name="Moran R.L."/>
            <person name="Catchen J.M."/>
            <person name="Fuller R.C."/>
        </authorList>
    </citation>
    <scope>NUCLEOTIDE SEQUENCE [LARGE SCALE GENOMIC DNA]</scope>
    <source>
        <strain evidence="1">EspeVRDwgs_2016</strain>
        <tissue evidence="1">Muscle</tissue>
    </source>
</reference>